<dbReference type="GO" id="GO:0005829">
    <property type="term" value="C:cytosol"/>
    <property type="evidence" value="ECO:0007669"/>
    <property type="project" value="TreeGrafter"/>
</dbReference>
<dbReference type="Proteomes" id="UP001141434">
    <property type="component" value="Unassembled WGS sequence"/>
</dbReference>
<keyword evidence="3" id="KW-0596">Phosphopantetheine</keyword>
<dbReference type="InterPro" id="IPR045851">
    <property type="entry name" value="AMP-bd_C_sf"/>
</dbReference>
<protein>
    <recommendedName>
        <fullName evidence="2">acetate--CoA ligase</fullName>
        <ecNumber evidence="2">6.2.1.1</ecNumber>
    </recommendedName>
</protein>
<dbReference type="Gene3D" id="3.40.50.12780">
    <property type="entry name" value="N-terminal domain of ligase-like"/>
    <property type="match status" value="2"/>
</dbReference>
<dbReference type="Pfam" id="PF22664">
    <property type="entry name" value="TRI-like_N"/>
    <property type="match status" value="1"/>
</dbReference>
<feature type="domain" description="Trichothecene 3-O-acetyltransferase-like N-terminal" evidence="13">
    <location>
        <begin position="656"/>
        <end position="783"/>
    </location>
</feature>
<evidence type="ECO:0000256" key="2">
    <source>
        <dbReference type="ARBA" id="ARBA00013275"/>
    </source>
</evidence>
<dbReference type="GeneID" id="81395850"/>
<comment type="similarity">
    <text evidence="1">Belongs to the ATP-dependent AMP-binding enzyme family.</text>
</comment>
<evidence type="ECO:0000313" key="15">
    <source>
        <dbReference type="Proteomes" id="UP001141434"/>
    </source>
</evidence>
<keyword evidence="8" id="KW-0067">ATP-binding</keyword>
<evidence type="ECO:0000256" key="6">
    <source>
        <dbReference type="ARBA" id="ARBA00022679"/>
    </source>
</evidence>
<gene>
    <name evidence="14" type="ORF">NUU61_006153</name>
</gene>
<dbReference type="PANTHER" id="PTHR24095:SF14">
    <property type="entry name" value="ACETYL-COENZYME A SYNTHETASE 1"/>
    <property type="match status" value="1"/>
</dbReference>
<evidence type="ECO:0000313" key="14">
    <source>
        <dbReference type="EMBL" id="KAJ5091283.1"/>
    </source>
</evidence>
<evidence type="ECO:0000256" key="4">
    <source>
        <dbReference type="ARBA" id="ARBA00022553"/>
    </source>
</evidence>
<organism evidence="14 15">
    <name type="scientific">Penicillium alfredii</name>
    <dbReference type="NCBI Taxonomy" id="1506179"/>
    <lineage>
        <taxon>Eukaryota</taxon>
        <taxon>Fungi</taxon>
        <taxon>Dikarya</taxon>
        <taxon>Ascomycota</taxon>
        <taxon>Pezizomycotina</taxon>
        <taxon>Eurotiomycetes</taxon>
        <taxon>Eurotiomycetidae</taxon>
        <taxon>Eurotiales</taxon>
        <taxon>Aspergillaceae</taxon>
        <taxon>Penicillium</taxon>
    </lineage>
</organism>
<dbReference type="InterPro" id="IPR023213">
    <property type="entry name" value="CAT-like_dom_sf"/>
</dbReference>
<dbReference type="GO" id="GO:0005524">
    <property type="term" value="F:ATP binding"/>
    <property type="evidence" value="ECO:0007669"/>
    <property type="project" value="UniProtKB-KW"/>
</dbReference>
<dbReference type="InterPro" id="IPR042099">
    <property type="entry name" value="ANL_N_sf"/>
</dbReference>
<dbReference type="OrthoDB" id="4262000at2759"/>
<dbReference type="Pfam" id="PF16177">
    <property type="entry name" value="ACAS_N"/>
    <property type="match status" value="1"/>
</dbReference>
<feature type="domain" description="AMP-dependent synthetase/ligase" evidence="10">
    <location>
        <begin position="127"/>
        <end position="190"/>
    </location>
</feature>
<feature type="domain" description="Acetyl-coenzyme A synthetase N-terminal" evidence="12">
    <location>
        <begin position="40"/>
        <end position="96"/>
    </location>
</feature>
<dbReference type="AlphaFoldDB" id="A0A9W9F0A4"/>
<dbReference type="Gene3D" id="3.30.559.10">
    <property type="entry name" value="Chloramphenicol acetyltransferase-like domain"/>
    <property type="match status" value="2"/>
</dbReference>
<evidence type="ECO:0000256" key="3">
    <source>
        <dbReference type="ARBA" id="ARBA00022450"/>
    </source>
</evidence>
<dbReference type="EC" id="6.2.1.1" evidence="2"/>
<evidence type="ECO:0000259" key="10">
    <source>
        <dbReference type="Pfam" id="PF00501"/>
    </source>
</evidence>
<evidence type="ECO:0000259" key="12">
    <source>
        <dbReference type="Pfam" id="PF16177"/>
    </source>
</evidence>
<comment type="caution">
    <text evidence="14">The sequence shown here is derived from an EMBL/GenBank/DDBJ whole genome shotgun (WGS) entry which is preliminary data.</text>
</comment>
<keyword evidence="5" id="KW-0436">Ligase</keyword>
<evidence type="ECO:0000256" key="9">
    <source>
        <dbReference type="ARBA" id="ARBA00023315"/>
    </source>
</evidence>
<dbReference type="GO" id="GO:0006085">
    <property type="term" value="P:acetyl-CoA biosynthetic process"/>
    <property type="evidence" value="ECO:0007669"/>
    <property type="project" value="TreeGrafter"/>
</dbReference>
<keyword evidence="15" id="KW-1185">Reference proteome</keyword>
<dbReference type="Gene3D" id="3.30.300.30">
    <property type="match status" value="1"/>
</dbReference>
<proteinExistence type="inferred from homology"/>
<evidence type="ECO:0000259" key="11">
    <source>
        <dbReference type="Pfam" id="PF13193"/>
    </source>
</evidence>
<dbReference type="PANTHER" id="PTHR24095">
    <property type="entry name" value="ACETYL-COENZYME A SYNTHETASE"/>
    <property type="match status" value="1"/>
</dbReference>
<keyword evidence="4" id="KW-0597">Phosphoprotein</keyword>
<dbReference type="GO" id="GO:0003987">
    <property type="term" value="F:acetate-CoA ligase activity"/>
    <property type="evidence" value="ECO:0007669"/>
    <property type="project" value="UniProtKB-EC"/>
</dbReference>
<dbReference type="InterPro" id="IPR032387">
    <property type="entry name" value="ACAS_N"/>
</dbReference>
<reference evidence="14" key="1">
    <citation type="submission" date="2022-11" db="EMBL/GenBank/DDBJ databases">
        <authorList>
            <person name="Petersen C."/>
        </authorList>
    </citation>
    <scope>NUCLEOTIDE SEQUENCE</scope>
    <source>
        <strain evidence="14">IBT 34128</strain>
    </source>
</reference>
<dbReference type="Pfam" id="PF13193">
    <property type="entry name" value="AMP-binding_C"/>
    <property type="match status" value="1"/>
</dbReference>
<evidence type="ECO:0000256" key="8">
    <source>
        <dbReference type="ARBA" id="ARBA00022840"/>
    </source>
</evidence>
<evidence type="ECO:0000256" key="7">
    <source>
        <dbReference type="ARBA" id="ARBA00022741"/>
    </source>
</evidence>
<dbReference type="InterPro" id="IPR054710">
    <property type="entry name" value="Tri101-like_N"/>
</dbReference>
<sequence>MTIFGMRRREGNASSTQIAVPSTYFQKHPSVPHLRDQNEYRDLYQKSIENPSEFWSSMATSCLKWDIPFDRVHHGSFDHGDHGWFLGGKLNACYNCVDRHALESPDKLAMLYERDDPEGAPQKITPGCTKGDIVTIYLPNIPEAVVSMLACARIGAVHSVVFAGFSAPSLRDRVDDARSKVLITVDESVRGGKVIQMKNIVEDALTGDEGRKVQCPGLRKVRTSGGMKNVPSGRVIVSQCSSLRRVRKMFCAGDVGWITCHSYLVYTPLVLGITTVVFEGTPTYPSYDRFWQILDRCKASHFYAAPTALRMIRKMRPNGSSIPLERLRVNASIGEPLASNVWQWCYEVFGRKEAHVLDTYFQTETGCHAFSPLAGVTPTKPGTVALPFFGFKPALIDPDSGREIEGDESRGLLVFKQPWPGIARTVWGDHARYLKTYFGGHSGYFTTGDSAYRDRDGCYCILGRVDDVVNVSGHRLSTAEIESTLLDHGAFAEVAVVGIDDQLTGQAISVRLPQEPGRGGQKGARTISKTAYRGNYWSLCSTQEVFLVSDLPKTRSGKIMRRLLRKMLEGERHELGDTSTLLHPAVLSNIIDEVNEQAQPGSEIINTPAIVSSSEKDNAVPDGLYPFSAYNLTSLDHILPPCHIFLFLSFKDASIEGIEALRYGVTRLSEYFPFLTGEVVPSSQPSRQKDLFEVKPASTASLRKHPMLQVAFSPEMENIAQDDFIQQKYLPLPFLTTPGEPMPLVRFQANVTRHKIILCVAYNHRALDSMGVSVVLKILSEFCRAPDAAPDSLPTSDAAEKTAHKHIRDFQAKEPLPFKWTSVPLSLDPVPPADPSQEPVSQHFKLSAQKIALLKDACNTMITSEPLGAPRKLSLCTSNDIITASVGFCGNKARLEIVPEAASPPRVIIAANVRKQCGLAPNYIGNALAAVETTYDPLWQNHGIAHPGIPTNLSQSELGQVCSIAIALRKQIDQLSESYLRGILRTISDRNSLSSFFPAYGKSIIVSSLRWMDFYLDFGPLGKVQRYDIPETKVKGVCWVLRARDLGVDVASQPFELRFVLERGAMERLQDNSLFNWTIIE</sequence>
<dbReference type="InterPro" id="IPR025110">
    <property type="entry name" value="AMP-bd_C"/>
</dbReference>
<dbReference type="EMBL" id="JAPMSZ010000009">
    <property type="protein sequence ID" value="KAJ5091283.1"/>
    <property type="molecule type" value="Genomic_DNA"/>
</dbReference>
<accession>A0A9W9F0A4</accession>
<evidence type="ECO:0000256" key="1">
    <source>
        <dbReference type="ARBA" id="ARBA00006432"/>
    </source>
</evidence>
<dbReference type="InterPro" id="IPR000873">
    <property type="entry name" value="AMP-dep_synth/lig_dom"/>
</dbReference>
<keyword evidence="6" id="KW-0808">Transferase</keyword>
<dbReference type="Pfam" id="PF00501">
    <property type="entry name" value="AMP-binding"/>
    <property type="match status" value="2"/>
</dbReference>
<dbReference type="SUPFAM" id="SSF56801">
    <property type="entry name" value="Acetyl-CoA synthetase-like"/>
    <property type="match status" value="1"/>
</dbReference>
<name>A0A9W9F0A4_9EURO</name>
<keyword evidence="7" id="KW-0547">Nucleotide-binding</keyword>
<evidence type="ECO:0000256" key="5">
    <source>
        <dbReference type="ARBA" id="ARBA00022598"/>
    </source>
</evidence>
<reference evidence="14" key="2">
    <citation type="journal article" date="2023" name="IMA Fungus">
        <title>Comparative genomic study of the Penicillium genus elucidates a diverse pangenome and 15 lateral gene transfer events.</title>
        <authorList>
            <person name="Petersen C."/>
            <person name="Sorensen T."/>
            <person name="Nielsen M.R."/>
            <person name="Sondergaard T.E."/>
            <person name="Sorensen J.L."/>
            <person name="Fitzpatrick D.A."/>
            <person name="Frisvad J.C."/>
            <person name="Nielsen K.L."/>
        </authorList>
    </citation>
    <scope>NUCLEOTIDE SEQUENCE</scope>
    <source>
        <strain evidence="14">IBT 34128</strain>
    </source>
</reference>
<feature type="domain" description="AMP-binding enzyme C-terminal" evidence="11">
    <location>
        <begin position="480"/>
        <end position="558"/>
    </location>
</feature>
<dbReference type="GO" id="GO:0016746">
    <property type="term" value="F:acyltransferase activity"/>
    <property type="evidence" value="ECO:0007669"/>
    <property type="project" value="UniProtKB-KW"/>
</dbReference>
<evidence type="ECO:0000259" key="13">
    <source>
        <dbReference type="Pfam" id="PF22664"/>
    </source>
</evidence>
<keyword evidence="9" id="KW-0012">Acyltransferase</keyword>
<feature type="domain" description="AMP-dependent synthetase/ligase" evidence="10">
    <location>
        <begin position="241"/>
        <end position="423"/>
    </location>
</feature>
<dbReference type="RefSeq" id="XP_056509481.1">
    <property type="nucleotide sequence ID" value="XM_056656681.1"/>
</dbReference>